<feature type="region of interest" description="Disordered" evidence="1">
    <location>
        <begin position="1"/>
        <end position="28"/>
    </location>
</feature>
<dbReference type="Pfam" id="PF07859">
    <property type="entry name" value="Abhydrolase_3"/>
    <property type="match status" value="1"/>
</dbReference>
<organism evidence="3 4">
    <name type="scientific">Oryza rufipogon</name>
    <name type="common">Brownbeard rice</name>
    <name type="synonym">Asian wild rice</name>
    <dbReference type="NCBI Taxonomy" id="4529"/>
    <lineage>
        <taxon>Eukaryota</taxon>
        <taxon>Viridiplantae</taxon>
        <taxon>Streptophyta</taxon>
        <taxon>Embryophyta</taxon>
        <taxon>Tracheophyta</taxon>
        <taxon>Spermatophyta</taxon>
        <taxon>Magnoliopsida</taxon>
        <taxon>Liliopsida</taxon>
        <taxon>Poales</taxon>
        <taxon>Poaceae</taxon>
        <taxon>BOP clade</taxon>
        <taxon>Oryzoideae</taxon>
        <taxon>Oryzeae</taxon>
        <taxon>Oryzinae</taxon>
        <taxon>Oryza</taxon>
    </lineage>
</organism>
<dbReference type="EnsemblPlants" id="ORUFI07G25200.1">
    <property type="protein sequence ID" value="ORUFI07G25200.1"/>
    <property type="gene ID" value="ORUFI07G25200"/>
</dbReference>
<dbReference type="GO" id="GO:0016787">
    <property type="term" value="F:hydrolase activity"/>
    <property type="evidence" value="ECO:0007669"/>
    <property type="project" value="InterPro"/>
</dbReference>
<dbReference type="InterPro" id="IPR029058">
    <property type="entry name" value="AB_hydrolase_fold"/>
</dbReference>
<feature type="domain" description="Alpha/beta hydrolase fold-3" evidence="2">
    <location>
        <begin position="113"/>
        <end position="335"/>
    </location>
</feature>
<feature type="compositionally biased region" description="Acidic residues" evidence="1">
    <location>
        <begin position="376"/>
        <end position="388"/>
    </location>
</feature>
<accession>A0A0E0QBX3</accession>
<dbReference type="AlphaFoldDB" id="A0A0E0QBX3"/>
<dbReference type="SUPFAM" id="SSF53474">
    <property type="entry name" value="alpha/beta-Hydrolases"/>
    <property type="match status" value="1"/>
</dbReference>
<dbReference type="Proteomes" id="UP000008022">
    <property type="component" value="Unassembled WGS sequence"/>
</dbReference>
<sequence>MGTMSQTGEMGHEKEQETAGDELRRPEPPALPWTVRLQLFALVTAVDIVQRGDGTVNRFLFSLADRQSAAAARPDAHGVRSGDVTVDASRGLWARVFSPASSSAVESPPLPVVVYFHGGGFALLTAASSQYDALCRRLCRELRAVVVSVNYRLAPEHRYPAAYDDGVDVLRHLATVGLPADVVAAVPVDLTRCFLVGDSAGGNIAHHVAHRWAAATTSSSRRVRLAGVVLLQPFFGGEERTEAELRLDGVGPVVSMARADWCWRAFLPEGADRDHPAAHVTGENAELAEEFPPAMVVVGGYDTLQDWQRRYAGMLRRNGKAVQVVEYPAAIHSFYVFPELADSGELVKEMKAKIPTNPDSAGDELELVVASRRDEEDNEEAEEVEDAAGADRPHILSRCPPRDPPRDRVTERRSGGERGGGGGAPAAWTPTVRRPYIRHLNEYWKEQQEWVKAELAAHGYVECEIDDNGDNPCTCGCAHAGRGEDEEEGYGQRLWMR</sequence>
<feature type="compositionally biased region" description="Basic and acidic residues" evidence="1">
    <location>
        <begin position="10"/>
        <end position="27"/>
    </location>
</feature>
<dbReference type="Gene3D" id="3.40.50.1820">
    <property type="entry name" value="alpha/beta hydrolase"/>
    <property type="match status" value="1"/>
</dbReference>
<evidence type="ECO:0000259" key="2">
    <source>
        <dbReference type="Pfam" id="PF07859"/>
    </source>
</evidence>
<protein>
    <recommendedName>
        <fullName evidence="2">Alpha/beta hydrolase fold-3 domain-containing protein</fullName>
    </recommendedName>
</protein>
<reference evidence="3" key="2">
    <citation type="submission" date="2015-06" db="UniProtKB">
        <authorList>
            <consortium name="EnsemblPlants"/>
        </authorList>
    </citation>
    <scope>IDENTIFICATION</scope>
</reference>
<feature type="region of interest" description="Disordered" evidence="1">
    <location>
        <begin position="372"/>
        <end position="429"/>
    </location>
</feature>
<dbReference type="PANTHER" id="PTHR23024:SF24">
    <property type="entry name" value="ALPHA_BETA HYDROLASE FOLD-3 DOMAIN-CONTAINING PROTEIN"/>
    <property type="match status" value="1"/>
</dbReference>
<dbReference type="Gramene" id="ORUFI07G25200.1">
    <property type="protein sequence ID" value="ORUFI07G25200.1"/>
    <property type="gene ID" value="ORUFI07G25200"/>
</dbReference>
<reference evidence="4" key="1">
    <citation type="submission" date="2013-06" db="EMBL/GenBank/DDBJ databases">
        <authorList>
            <person name="Zhao Q."/>
        </authorList>
    </citation>
    <scope>NUCLEOTIDE SEQUENCE</scope>
    <source>
        <strain evidence="4">cv. W1943</strain>
    </source>
</reference>
<dbReference type="STRING" id="4529.A0A0E0QBX3"/>
<dbReference type="HOGENOM" id="CLU_012494_22_1_1"/>
<dbReference type="InterPro" id="IPR050466">
    <property type="entry name" value="Carboxylest/Gibb_receptor"/>
</dbReference>
<name>A0A0E0QBX3_ORYRU</name>
<dbReference type="InterPro" id="IPR013094">
    <property type="entry name" value="AB_hydrolase_3"/>
</dbReference>
<proteinExistence type="predicted"/>
<dbReference type="PANTHER" id="PTHR23024">
    <property type="entry name" value="ARYLACETAMIDE DEACETYLASE"/>
    <property type="match status" value="1"/>
</dbReference>
<evidence type="ECO:0000313" key="3">
    <source>
        <dbReference type="EnsemblPlants" id="ORUFI07G25200.1"/>
    </source>
</evidence>
<evidence type="ECO:0000256" key="1">
    <source>
        <dbReference type="SAM" id="MobiDB-lite"/>
    </source>
</evidence>
<keyword evidence="4" id="KW-1185">Reference proteome</keyword>
<evidence type="ECO:0000313" key="4">
    <source>
        <dbReference type="Proteomes" id="UP000008022"/>
    </source>
</evidence>
<feature type="compositionally biased region" description="Basic and acidic residues" evidence="1">
    <location>
        <begin position="389"/>
        <end position="416"/>
    </location>
</feature>
<dbReference type="eggNOG" id="KOG1515">
    <property type="taxonomic scope" value="Eukaryota"/>
</dbReference>